<feature type="transmembrane region" description="Helical" evidence="2">
    <location>
        <begin position="1028"/>
        <end position="1050"/>
    </location>
</feature>
<keyword evidence="2" id="KW-1133">Transmembrane helix</keyword>
<feature type="transmembrane region" description="Helical" evidence="2">
    <location>
        <begin position="945"/>
        <end position="964"/>
    </location>
</feature>
<evidence type="ECO:0000313" key="4">
    <source>
        <dbReference type="Proteomes" id="UP000789375"/>
    </source>
</evidence>
<name>A0A9N9B1N7_FUNMO</name>
<dbReference type="Proteomes" id="UP000789375">
    <property type="component" value="Unassembled WGS sequence"/>
</dbReference>
<feature type="transmembrane region" description="Helical" evidence="2">
    <location>
        <begin position="1167"/>
        <end position="1192"/>
    </location>
</feature>
<evidence type="ECO:0000256" key="2">
    <source>
        <dbReference type="SAM" id="Phobius"/>
    </source>
</evidence>
<dbReference type="GO" id="GO:0098703">
    <property type="term" value="P:calcium ion import across plasma membrane"/>
    <property type="evidence" value="ECO:0007669"/>
    <property type="project" value="TreeGrafter"/>
</dbReference>
<dbReference type="InterPro" id="IPR024862">
    <property type="entry name" value="TRPV"/>
</dbReference>
<keyword evidence="2" id="KW-0472">Membrane</keyword>
<evidence type="ECO:0000256" key="1">
    <source>
        <dbReference type="ARBA" id="ARBA00022737"/>
    </source>
</evidence>
<dbReference type="GO" id="GO:0005886">
    <property type="term" value="C:plasma membrane"/>
    <property type="evidence" value="ECO:0007669"/>
    <property type="project" value="TreeGrafter"/>
</dbReference>
<keyword evidence="2" id="KW-0812">Transmembrane</keyword>
<dbReference type="PANTHER" id="PTHR10582">
    <property type="entry name" value="TRANSIENT RECEPTOR POTENTIAL ION CHANNEL PROTEIN"/>
    <property type="match status" value="1"/>
</dbReference>
<dbReference type="GO" id="GO:0005216">
    <property type="term" value="F:monoatomic ion channel activity"/>
    <property type="evidence" value="ECO:0007669"/>
    <property type="project" value="InterPro"/>
</dbReference>
<reference evidence="3" key="1">
    <citation type="submission" date="2021-06" db="EMBL/GenBank/DDBJ databases">
        <authorList>
            <person name="Kallberg Y."/>
            <person name="Tangrot J."/>
            <person name="Rosling A."/>
        </authorList>
    </citation>
    <scope>NUCLEOTIDE SEQUENCE</scope>
    <source>
        <strain evidence="3">87-6 pot B 2015</strain>
    </source>
</reference>
<keyword evidence="1" id="KW-0677">Repeat</keyword>
<feature type="transmembrane region" description="Helical" evidence="2">
    <location>
        <begin position="985"/>
        <end position="1004"/>
    </location>
</feature>
<sequence length="1366" mass="160213">MVFNKPKRPRFLHERSAISRKFDNYNEHLYICISPNVNWIATLNTSTCQLKLYNFKDLKNAHKIINFDDRYIKIPFVKKAWNLTVSNEFTLTDGTVEVLIAVSCFDNDDMKILKNKRKSPQPPPNELISAEEADVNVNDRDKSATFIISTARRLKIASPINNQGGIIKFLNTKEDDDTTELVVLNAIGITKAYIKHATIGNVNDNRKSDWSKLLYPDKLIDKYYYPRSFFKEMKRLPENETFAYFIRRSLLKDWFIIDNYKDKVQTIETYNLKTNKLDNFFRKREETVASIVGKGSPFFTISKNETLFAYCRGTNSITIYLMENGLEVTTKKFKDKDVLRILYFDFVENDSKLLIIIEEKKNHGDYWEESERLPVVVIWDLFSSSNNCVRKIDETPLLFSDNLNLQRIAIASGKLIFINDDETIFSALDRPHILKILNPENDNTRNVININSPEKSNSSSTTTLPLTEYHLVYDLSGTSLDHETVKVIVEDPEPWVQDKHYNRTTTYLDVDKTVQLIVGESTVQVWRKKKGVATDTSPKRILEYIWTNPFKEMHRRMQIVSLEVDHREFSLVVNIPSGNAPNQLGQQVIIEWPDRVNVPVDACKALLFLDLQSNEPLGPKKQHIFENIVQQTENIVKKYLVSNFGSWRMLDIRYDLMANLIRGNRVSIIRNILSFESKNGKNKNLHLPRLYSWNGQAKETDLEIAIKHSKGSYRKDTVIVKYLLDYYSDNATKNSSWMFAVSRAIPVLYEYKLEYFVKELFLKPCFGSNEIYLDKSEINIEDIINSDHKNIHALSIEIGLVKRNNDSFFISRNEPSNRPPKTKTSKNIRKIDQVYMVPLPDFTVFPDGIHDKRRFWSIPIVLLKLLFWPRNHIIEQEGKLSPFLRMIRNDYTTEIYDNPSIAAVIDYKWNVARTYFVRQALTYLAFGLSYTILSNTMEQFVRPQIPNYIIALVVLFYWLGFYLLNTERVQLKYVGWRRYFSVYNFFDLFSVILPFTAASIQLYYNLSDYFRYKTNAITSYFELDPEMFTIFDSFTILTIWLEAFLLLRYFEKTGAYIYIVMNILQNITSFLIFILLVVLGFGHTMFILLSNTDRIGIKPNGSSFRIYDENGDLVPGLTNLVINQEFDVNSTSDNYFTNFFKSIEAVYFWTSGRWDQLDQWDFWPVDVFSIIASILLVTILQNMLIAIMAGAYDQAKELSKHAVLKYRAELIADYETFDRPFGNRKRDPRYIFYIGKTEYIEKWLEKSERYRESYKNFLEEIEGGNPWSYDDENDLENLDDFQKSYHHSHSYSFSTDIDSDNLNSQRVVPLCSYWFVDEEDDGTRLLKEPDGKMLYYKMQSIEHDLSEKLRLMEDNIKQLISLQNRQ</sequence>
<feature type="transmembrane region" description="Helical" evidence="2">
    <location>
        <begin position="1070"/>
        <end position="1089"/>
    </location>
</feature>
<accession>A0A9N9B1N7</accession>
<comment type="caution">
    <text evidence="3">The sequence shown here is derived from an EMBL/GenBank/DDBJ whole genome shotgun (WGS) entry which is preliminary data.</text>
</comment>
<keyword evidence="4" id="KW-1185">Reference proteome</keyword>
<dbReference type="EMBL" id="CAJVPP010001328">
    <property type="protein sequence ID" value="CAG8549358.1"/>
    <property type="molecule type" value="Genomic_DNA"/>
</dbReference>
<proteinExistence type="predicted"/>
<evidence type="ECO:0000313" key="3">
    <source>
        <dbReference type="EMBL" id="CAG8549358.1"/>
    </source>
</evidence>
<dbReference type="PANTHER" id="PTHR10582:SF2">
    <property type="entry name" value="INACTIVE"/>
    <property type="match status" value="1"/>
</dbReference>
<protein>
    <submittedName>
        <fullName evidence="3">11986_t:CDS:1</fullName>
    </submittedName>
</protein>
<gene>
    <name evidence="3" type="ORF">FMOSSE_LOCUS6386</name>
</gene>
<organism evidence="3 4">
    <name type="scientific">Funneliformis mosseae</name>
    <name type="common">Endomycorrhizal fungus</name>
    <name type="synonym">Glomus mosseae</name>
    <dbReference type="NCBI Taxonomy" id="27381"/>
    <lineage>
        <taxon>Eukaryota</taxon>
        <taxon>Fungi</taxon>
        <taxon>Fungi incertae sedis</taxon>
        <taxon>Mucoromycota</taxon>
        <taxon>Glomeromycotina</taxon>
        <taxon>Glomeromycetes</taxon>
        <taxon>Glomerales</taxon>
        <taxon>Glomeraceae</taxon>
        <taxon>Funneliformis</taxon>
    </lineage>
</organism>